<evidence type="ECO:0000256" key="1">
    <source>
        <dbReference type="ARBA" id="ARBA00004651"/>
    </source>
</evidence>
<comment type="similarity">
    <text evidence="2">Belongs to the multi antimicrobial extrusion (MATE) (TC 2.A.66.1) family. MepA subfamily.</text>
</comment>
<reference evidence="11 12" key="1">
    <citation type="submission" date="2014-07" db="EMBL/GenBank/DDBJ databases">
        <title>Draft genome of Clostridium sulfidigenes 113A isolated from sediments associated with methane hydrate from Krishna Godavari basin.</title>
        <authorList>
            <person name="Honkalas V.S."/>
            <person name="Dabir A.P."/>
            <person name="Arora P."/>
            <person name="Dhakephalkar P.K."/>
        </authorList>
    </citation>
    <scope>NUCLEOTIDE SEQUENCE [LARGE SCALE GENOMIC DNA]</scope>
    <source>
        <strain evidence="11 12">113A</strain>
    </source>
</reference>
<evidence type="ECO:0000256" key="6">
    <source>
        <dbReference type="ARBA" id="ARBA00022692"/>
    </source>
</evidence>
<keyword evidence="4" id="KW-0813">Transport</keyword>
<feature type="transmembrane region" description="Helical" evidence="10">
    <location>
        <begin position="95"/>
        <end position="118"/>
    </location>
</feature>
<dbReference type="InterPro" id="IPR045070">
    <property type="entry name" value="MATE_MepA-like"/>
</dbReference>
<evidence type="ECO:0000256" key="9">
    <source>
        <dbReference type="ARBA" id="ARBA00023251"/>
    </source>
</evidence>
<dbReference type="Proteomes" id="UP000028542">
    <property type="component" value="Unassembled WGS sequence"/>
</dbReference>
<evidence type="ECO:0000256" key="3">
    <source>
        <dbReference type="ARBA" id="ARBA00022106"/>
    </source>
</evidence>
<dbReference type="CDD" id="cd13143">
    <property type="entry name" value="MATE_MepA_like"/>
    <property type="match status" value="1"/>
</dbReference>
<keyword evidence="8 10" id="KW-0472">Membrane</keyword>
<dbReference type="PANTHER" id="PTHR43823">
    <property type="entry name" value="SPORULATION PROTEIN YKVU"/>
    <property type="match status" value="1"/>
</dbReference>
<keyword evidence="5" id="KW-1003">Cell membrane</keyword>
<dbReference type="InterPro" id="IPR002528">
    <property type="entry name" value="MATE_fam"/>
</dbReference>
<keyword evidence="9" id="KW-0046">Antibiotic resistance</keyword>
<accession>A0A084JDF8</accession>
<comment type="caution">
    <text evidence="11">The sequence shown here is derived from an EMBL/GenBank/DDBJ whole genome shotgun (WGS) entry which is preliminary data.</text>
</comment>
<protein>
    <recommendedName>
        <fullName evidence="3">Multidrug export protein MepA</fullName>
    </recommendedName>
</protein>
<evidence type="ECO:0000256" key="4">
    <source>
        <dbReference type="ARBA" id="ARBA00022448"/>
    </source>
</evidence>
<dbReference type="NCBIfam" id="TIGR00797">
    <property type="entry name" value="matE"/>
    <property type="match status" value="1"/>
</dbReference>
<evidence type="ECO:0000256" key="8">
    <source>
        <dbReference type="ARBA" id="ARBA00023136"/>
    </source>
</evidence>
<dbReference type="GO" id="GO:0046677">
    <property type="term" value="P:response to antibiotic"/>
    <property type="evidence" value="ECO:0007669"/>
    <property type="project" value="UniProtKB-KW"/>
</dbReference>
<feature type="transmembrane region" description="Helical" evidence="10">
    <location>
        <begin position="392"/>
        <end position="412"/>
    </location>
</feature>
<evidence type="ECO:0000256" key="2">
    <source>
        <dbReference type="ARBA" id="ARBA00008417"/>
    </source>
</evidence>
<dbReference type="AlphaFoldDB" id="A0A084JDF8"/>
<evidence type="ECO:0000256" key="5">
    <source>
        <dbReference type="ARBA" id="ARBA00022475"/>
    </source>
</evidence>
<feature type="transmembrane region" description="Helical" evidence="10">
    <location>
        <begin position="237"/>
        <end position="260"/>
    </location>
</feature>
<feature type="transmembrane region" description="Helical" evidence="10">
    <location>
        <begin position="424"/>
        <end position="444"/>
    </location>
</feature>
<evidence type="ECO:0000256" key="10">
    <source>
        <dbReference type="SAM" id="Phobius"/>
    </source>
</evidence>
<dbReference type="Pfam" id="PF01554">
    <property type="entry name" value="MatE"/>
    <property type="match status" value="2"/>
</dbReference>
<feature type="transmembrane region" description="Helical" evidence="10">
    <location>
        <begin position="272"/>
        <end position="294"/>
    </location>
</feature>
<dbReference type="PIRSF" id="PIRSF006603">
    <property type="entry name" value="DinF"/>
    <property type="match status" value="1"/>
</dbReference>
<dbReference type="eggNOG" id="COG0534">
    <property type="taxonomic scope" value="Bacteria"/>
</dbReference>
<feature type="transmembrane region" description="Helical" evidence="10">
    <location>
        <begin position="138"/>
        <end position="155"/>
    </location>
</feature>
<keyword evidence="7 10" id="KW-1133">Transmembrane helix</keyword>
<feature type="transmembrane region" description="Helical" evidence="10">
    <location>
        <begin position="363"/>
        <end position="380"/>
    </location>
</feature>
<name>A0A084JDF8_9CLOT</name>
<keyword evidence="12" id="KW-1185">Reference proteome</keyword>
<dbReference type="GO" id="GO:0042910">
    <property type="term" value="F:xenobiotic transmembrane transporter activity"/>
    <property type="evidence" value="ECO:0007669"/>
    <property type="project" value="InterPro"/>
</dbReference>
<dbReference type="STRING" id="318464.IO99_07000"/>
<proteinExistence type="inferred from homology"/>
<dbReference type="InterPro" id="IPR051327">
    <property type="entry name" value="MATE_MepA_subfamily"/>
</dbReference>
<feature type="transmembrane region" description="Helical" evidence="10">
    <location>
        <begin position="48"/>
        <end position="74"/>
    </location>
</feature>
<keyword evidence="6 10" id="KW-0812">Transmembrane</keyword>
<feature type="transmembrane region" description="Helical" evidence="10">
    <location>
        <begin position="323"/>
        <end position="343"/>
    </location>
</feature>
<feature type="transmembrane region" description="Helical" evidence="10">
    <location>
        <begin position="15"/>
        <end position="36"/>
    </location>
</feature>
<feature type="transmembrane region" description="Helical" evidence="10">
    <location>
        <begin position="196"/>
        <end position="217"/>
    </location>
</feature>
<dbReference type="PANTHER" id="PTHR43823:SF3">
    <property type="entry name" value="MULTIDRUG EXPORT PROTEIN MEPA"/>
    <property type="match status" value="1"/>
</dbReference>
<evidence type="ECO:0000313" key="11">
    <source>
        <dbReference type="EMBL" id="KEZ86992.1"/>
    </source>
</evidence>
<sequence length="466" mass="50530">MGRQNALCEEKITKLLLKFSIPAIIGMLVNALYNIIDRMFIGHIPEVGNLAITGIGVTMPISTIILGFGMLVGIGTATTISIRLGQNKKEEAEKILGNAFTLIIIISLAITAIGLIWGKDILRMFGASSSTLVYAEEYMQIIFIGTIFNMLSFGLNHTIRASGSPNIAMASMLIGAITNVILDPIFIFTLGMGVKGGAIATVIAQIASAIWGVSFFLRGNANLRVKVKNFKLEKKIILAIFAIGMSPFSMQIAASIVQVISNNALRNYGGDLAIGAMTIVNSITMIILMPIFGLNQGVQPIIGYNYGAKKYDRVKEAIKYPQIAALIIATIGFLMIELIPGVLVKSFNSDPELLSITKHGMRIFLSMIIFVGPQIIRTNYFSCIGKAKKSMFLSLLRQVILLIPCLIILPRIPLTNGGTLGLTGVWMAGPTSDFISVIITHFMFKHEIKKLDNPDIEDGEVMGEAI</sequence>
<dbReference type="EMBL" id="JPMD01000015">
    <property type="protein sequence ID" value="KEZ86992.1"/>
    <property type="molecule type" value="Genomic_DNA"/>
</dbReference>
<evidence type="ECO:0000256" key="7">
    <source>
        <dbReference type="ARBA" id="ARBA00022989"/>
    </source>
</evidence>
<comment type="subcellular location">
    <subcellularLocation>
        <location evidence="1">Cell membrane</location>
        <topology evidence="1">Multi-pass membrane protein</topology>
    </subcellularLocation>
</comment>
<dbReference type="GO" id="GO:0005886">
    <property type="term" value="C:plasma membrane"/>
    <property type="evidence" value="ECO:0007669"/>
    <property type="project" value="UniProtKB-SubCell"/>
</dbReference>
<dbReference type="InterPro" id="IPR048279">
    <property type="entry name" value="MdtK-like"/>
</dbReference>
<gene>
    <name evidence="11" type="ORF">IO99_07000</name>
</gene>
<organism evidence="11 12">
    <name type="scientific">Clostridium sulfidigenes</name>
    <dbReference type="NCBI Taxonomy" id="318464"/>
    <lineage>
        <taxon>Bacteria</taxon>
        <taxon>Bacillati</taxon>
        <taxon>Bacillota</taxon>
        <taxon>Clostridia</taxon>
        <taxon>Eubacteriales</taxon>
        <taxon>Clostridiaceae</taxon>
        <taxon>Clostridium</taxon>
    </lineage>
</organism>
<dbReference type="GO" id="GO:0015297">
    <property type="term" value="F:antiporter activity"/>
    <property type="evidence" value="ECO:0007669"/>
    <property type="project" value="InterPro"/>
</dbReference>
<evidence type="ECO:0000313" key="12">
    <source>
        <dbReference type="Proteomes" id="UP000028542"/>
    </source>
</evidence>
<feature type="transmembrane region" description="Helical" evidence="10">
    <location>
        <begin position="167"/>
        <end position="190"/>
    </location>
</feature>
<dbReference type="RefSeq" id="WP_035131639.1">
    <property type="nucleotide sequence ID" value="NZ_JPMD01000015.1"/>
</dbReference>